<dbReference type="eggNOG" id="COG1432">
    <property type="taxonomic scope" value="Bacteria"/>
</dbReference>
<dbReference type="CDD" id="cd11297">
    <property type="entry name" value="PIN_LabA-like_N_1"/>
    <property type="match status" value="1"/>
</dbReference>
<dbReference type="OrthoDB" id="9783963at2"/>
<evidence type="ECO:0000313" key="2">
    <source>
        <dbReference type="EMBL" id="AAZ19717.1"/>
    </source>
</evidence>
<dbReference type="InterPro" id="IPR021139">
    <property type="entry name" value="NYN"/>
</dbReference>
<dbReference type="CDD" id="cd10146">
    <property type="entry name" value="LabA_like_C"/>
    <property type="match status" value="1"/>
</dbReference>
<dbReference type="KEGG" id="par:Psyc_1869"/>
<dbReference type="STRING" id="259536.Psyc_1869"/>
<dbReference type="PANTHER" id="PTHR35811">
    <property type="entry name" value="SLR1870 PROTEIN"/>
    <property type="match status" value="1"/>
</dbReference>
<protein>
    <recommendedName>
        <fullName evidence="1">HTH OST-type domain-containing protein</fullName>
    </recommendedName>
</protein>
<accession>Q4FQJ1</accession>
<dbReference type="RefSeq" id="WP_011281127.1">
    <property type="nucleotide sequence ID" value="NC_007204.1"/>
</dbReference>
<dbReference type="HOGENOM" id="CLU_034061_0_2_6"/>
<dbReference type="Pfam" id="PF12872">
    <property type="entry name" value="OST-HTH"/>
    <property type="match status" value="1"/>
</dbReference>
<gene>
    <name evidence="2" type="ordered locus">Psyc_1869</name>
</gene>
<dbReference type="InterPro" id="IPR025605">
    <property type="entry name" value="OST-HTH/LOTUS_dom"/>
</dbReference>
<dbReference type="Pfam" id="PF01936">
    <property type="entry name" value="NYN"/>
    <property type="match status" value="1"/>
</dbReference>
<organism evidence="2 3">
    <name type="scientific">Psychrobacter arcticus (strain DSM 17307 / VKM B-2377 / 273-4)</name>
    <dbReference type="NCBI Taxonomy" id="259536"/>
    <lineage>
        <taxon>Bacteria</taxon>
        <taxon>Pseudomonadati</taxon>
        <taxon>Pseudomonadota</taxon>
        <taxon>Gammaproteobacteria</taxon>
        <taxon>Moraxellales</taxon>
        <taxon>Moraxellaceae</taxon>
        <taxon>Psychrobacter</taxon>
    </lineage>
</organism>
<name>Q4FQJ1_PSYA2</name>
<sequence length="335" mass="37976">MKKFAVLIDADNSSHRSIEPILEEIAKYGIASIKRIYGDWSIEALQSWRDKLLPNAITPVQQFAYVSQKDATDMKLVIDAMDILYAGDVDGFCIVSSDSDFTPLASRIRESGLLVYGFGKKSTVKSFVNACDKFVYVENLLPEHENKILIARNSSAHISSSTVKVDSKAVSLQTNPTHIKNIEVDIPTLNLIYKAIKDNSDDEGWASLAEIGNYINNVRPDFDTRTYGRAKLSGLLKKLLKFECKIEDSHMLVRKFNFPLFIEMIRTTVIEMTKEDANSNGWVFLSNLIENLKSQVRNHPILTHLSEHEIEQKILIIDPKYVNFNDDKSLIRITT</sequence>
<dbReference type="GO" id="GO:0004540">
    <property type="term" value="F:RNA nuclease activity"/>
    <property type="evidence" value="ECO:0007669"/>
    <property type="project" value="InterPro"/>
</dbReference>
<keyword evidence="3" id="KW-1185">Reference proteome</keyword>
<evidence type="ECO:0000313" key="3">
    <source>
        <dbReference type="Proteomes" id="UP000000546"/>
    </source>
</evidence>
<dbReference type="PROSITE" id="PS51644">
    <property type="entry name" value="HTH_OST"/>
    <property type="match status" value="1"/>
</dbReference>
<reference evidence="2 3" key="1">
    <citation type="journal article" date="2010" name="Appl. Environ. Microbiol.">
        <title>The genome sequence of Psychrobacter arcticus 273-4, a psychroactive Siberian permafrost bacterium, reveals mechanisms for adaptation to low-temperature growth.</title>
        <authorList>
            <person name="Ayala-del-Rio H.L."/>
            <person name="Chain P.S."/>
            <person name="Grzymski J.J."/>
            <person name="Ponder M.A."/>
            <person name="Ivanova N."/>
            <person name="Bergholz P.W."/>
            <person name="Di Bartolo G."/>
            <person name="Hauser L."/>
            <person name="Land M."/>
            <person name="Bakermans C."/>
            <person name="Rodrigues D."/>
            <person name="Klappenbach J."/>
            <person name="Zarka D."/>
            <person name="Larimer F."/>
            <person name="Richardson P."/>
            <person name="Murray A."/>
            <person name="Thomashow M."/>
            <person name="Tiedje J.M."/>
        </authorList>
    </citation>
    <scope>NUCLEOTIDE SEQUENCE [LARGE SCALE GENOMIC DNA]</scope>
    <source>
        <strain evidence="3">DSM 17307 / VKM B-2377 / 273-4</strain>
    </source>
</reference>
<dbReference type="InterPro" id="IPR041966">
    <property type="entry name" value="LOTUS-like"/>
</dbReference>
<dbReference type="Gene3D" id="3.30.420.610">
    <property type="entry name" value="LOTUS domain-like"/>
    <property type="match status" value="1"/>
</dbReference>
<dbReference type="EMBL" id="CP000082">
    <property type="protein sequence ID" value="AAZ19717.1"/>
    <property type="molecule type" value="Genomic_DNA"/>
</dbReference>
<proteinExistence type="predicted"/>
<evidence type="ECO:0000259" key="1">
    <source>
        <dbReference type="PROSITE" id="PS51644"/>
    </source>
</evidence>
<dbReference type="AlphaFoldDB" id="Q4FQJ1"/>
<dbReference type="Gene3D" id="3.40.50.1010">
    <property type="entry name" value="5'-nuclease"/>
    <property type="match status" value="1"/>
</dbReference>
<dbReference type="Proteomes" id="UP000000546">
    <property type="component" value="Chromosome"/>
</dbReference>
<dbReference type="PANTHER" id="PTHR35811:SF1">
    <property type="entry name" value="HTH OST-TYPE DOMAIN-CONTAINING PROTEIN"/>
    <property type="match status" value="1"/>
</dbReference>
<feature type="domain" description="HTH OST-type" evidence="1">
    <location>
        <begin position="184"/>
        <end position="264"/>
    </location>
</feature>